<feature type="coiled-coil region" evidence="1">
    <location>
        <begin position="850"/>
        <end position="895"/>
    </location>
</feature>
<feature type="coiled-coil region" evidence="1">
    <location>
        <begin position="746"/>
        <end position="773"/>
    </location>
</feature>
<evidence type="ECO:0000259" key="2">
    <source>
        <dbReference type="Pfam" id="PF13476"/>
    </source>
</evidence>
<comment type="caution">
    <text evidence="3">The sequence shown here is derived from an EMBL/GenBank/DDBJ whole genome shotgun (WGS) entry which is preliminary data.</text>
</comment>
<proteinExistence type="predicted"/>
<dbReference type="InterPro" id="IPR038729">
    <property type="entry name" value="Rad50/SbcC_AAA"/>
</dbReference>
<dbReference type="Gene3D" id="3.40.50.300">
    <property type="entry name" value="P-loop containing nucleotide triphosphate hydrolases"/>
    <property type="match status" value="2"/>
</dbReference>
<organism evidence="3 4">
    <name type="scientific">Alloprevotella tannerae</name>
    <dbReference type="NCBI Taxonomy" id="76122"/>
    <lineage>
        <taxon>Bacteria</taxon>
        <taxon>Pseudomonadati</taxon>
        <taxon>Bacteroidota</taxon>
        <taxon>Bacteroidia</taxon>
        <taxon>Bacteroidales</taxon>
        <taxon>Prevotellaceae</taxon>
        <taxon>Alloprevotella</taxon>
    </lineage>
</organism>
<dbReference type="PANTHER" id="PTHR32114:SF2">
    <property type="entry name" value="ABC TRANSPORTER ABCH.3"/>
    <property type="match status" value="1"/>
</dbReference>
<reference evidence="3" key="1">
    <citation type="submission" date="2020-04" db="EMBL/GenBank/DDBJ databases">
        <title>Deep metagenomics examines the oral microbiome during advanced dental caries in children, revealing novel taxa and co-occurrences with host molecules.</title>
        <authorList>
            <person name="Baker J.L."/>
            <person name="Morton J.T."/>
            <person name="Dinis M."/>
            <person name="Alvarez R."/>
            <person name="Tran N.C."/>
            <person name="Knight R."/>
            <person name="Edlund A."/>
        </authorList>
    </citation>
    <scope>NUCLEOTIDE SEQUENCE</scope>
    <source>
        <strain evidence="3">JCVI_34_bin.1</strain>
    </source>
</reference>
<evidence type="ECO:0000313" key="4">
    <source>
        <dbReference type="Proteomes" id="UP000704068"/>
    </source>
</evidence>
<dbReference type="Gene3D" id="1.10.287.1490">
    <property type="match status" value="1"/>
</dbReference>
<sequence length="1252" mass="142631">MKIDKVTLNNLTSFEGLQTIDFTTEPLRSAGLFAITGDTGAGKSTLLDAICLALYGRAPRLDGVEKMNSEALATDSTVKGIQTDDVRNIMRRGQKEASAVVEFSTPDGARYEAAWSCRKKRTGNYDTVARSFRQIAPKKKSFDGRNAELQEEINRVVGLDYMQFSRTVMLAQNSFASFLKARKEEKSALLEKLTGTEIYGRISMRIHEKAAAATARVKAEESHIEGILHNRLTPEELEDLETDVNRLTLSEKQLCSEQEMVKSQINWLVDFAAAEAKVKQLEEVDLQARRAREAMRTDLLRLRRFDELQPVQQLYRDIVLRRSDVERLQRQGEALYGERTEAKKTVQAASAALDTAREQEAAALAQLQQQLPGINRGRQLSGEITGKEDTIKRLEHRKTQAEVQLHRQCEAHAAKLATIEAEHKEEKELQVRFQALSTHRVMFDKIELIKDKLNSFDSETTQHAENLNATEKLQRILRDISGKLEETEKEQNEKESALSVQKSELLMHRQANKGLNGAQLQQKLAEESNRATGLRHAARLWTRIANGYEELDERRAKIARDATNLDQLKKSLERLEAEAATARDLRERRRQAYILSNSENIEILRHDLREGAPCPVCGATHHPYHTETERELGELISNLETDYNEACDLADAKLRQLDDLRLQMARAESELTLERNYFTSLEARQKADEEEWQTFATLDNSFKECSPTVNRQARAMMIGLLLENTQRAAEEDDVTLKTFNFHQGFIDRLTIEVERLENQVRETASRLGALKTERQVRMGSLEDVQARLRKSERTTEALYVDLDEMITLSGWFSEWKHNAENFRRRIVSLYDEWLYTTNKLEEKAQRTFQLGEELKSVEEAEAEANRQLEETVNELSMQRNELSDMQEEMRRLVGKDTPAELEARLNAFIRKTQQETQTCIARLAEANDRLNRLDGQHENVEQALEAGRQEYNRKSSEMDLWILKFNGTHTPTQFSEMETLFTDPTDWNAIRAEIARRDEACLLAAHNANKAREDFIRLKALPGHPSGEGEETPEALQAHLQDLQQRHETLSAELLQLQSRLKAHYDSEAAAAKRHEALRQLEEDATEWGRLDDLLGSSTGKKFRELAQSYTFRLLVAQANHHLSHLSARYRLVNIPGTLTLEIEDRDMFDERRYVSSLSGGETFVVCLALALGLASLSAHNLSIGSLFIDEGFGNLDQASLNLVMEALSNLETIEGRKVGVISHTDQIRRQISPQIQVRKLPVGGRSEIVVV</sequence>
<feature type="coiled-coil region" evidence="1">
    <location>
        <begin position="558"/>
        <end position="592"/>
    </location>
</feature>
<dbReference type="PANTHER" id="PTHR32114">
    <property type="entry name" value="ABC TRANSPORTER ABCH.3"/>
    <property type="match status" value="1"/>
</dbReference>
<feature type="coiled-coil region" evidence="1">
    <location>
        <begin position="384"/>
        <end position="411"/>
    </location>
</feature>
<dbReference type="Pfam" id="PF13476">
    <property type="entry name" value="AAA_23"/>
    <property type="match status" value="1"/>
</dbReference>
<keyword evidence="1" id="KW-0175">Coiled coil</keyword>
<dbReference type="InterPro" id="IPR027417">
    <property type="entry name" value="P-loop_NTPase"/>
</dbReference>
<feature type="coiled-coil region" evidence="1">
    <location>
        <begin position="650"/>
        <end position="677"/>
    </location>
</feature>
<accession>A0A929WZ43</accession>
<feature type="coiled-coil region" evidence="1">
    <location>
        <begin position="923"/>
        <end position="957"/>
    </location>
</feature>
<gene>
    <name evidence="3" type="ORF">HXK21_04510</name>
</gene>
<dbReference type="GO" id="GO:0006302">
    <property type="term" value="P:double-strand break repair"/>
    <property type="evidence" value="ECO:0007669"/>
    <property type="project" value="InterPro"/>
</dbReference>
<dbReference type="Proteomes" id="UP000704068">
    <property type="component" value="Unassembled WGS sequence"/>
</dbReference>
<dbReference type="Pfam" id="PF13558">
    <property type="entry name" value="SbcC_Walker_B"/>
    <property type="match status" value="1"/>
</dbReference>
<dbReference type="RefSeq" id="WP_303763608.1">
    <property type="nucleotide sequence ID" value="NZ_JABZGR010000009.1"/>
</dbReference>
<evidence type="ECO:0000256" key="1">
    <source>
        <dbReference type="SAM" id="Coils"/>
    </source>
</evidence>
<name>A0A929WZ43_9BACT</name>
<dbReference type="EMBL" id="JABZGR010000009">
    <property type="protein sequence ID" value="MBF0970287.1"/>
    <property type="molecule type" value="Genomic_DNA"/>
</dbReference>
<feature type="coiled-coil region" evidence="1">
    <location>
        <begin position="470"/>
        <end position="504"/>
    </location>
</feature>
<evidence type="ECO:0000313" key="3">
    <source>
        <dbReference type="EMBL" id="MBF0970287.1"/>
    </source>
</evidence>
<dbReference type="AlphaFoldDB" id="A0A929WZ43"/>
<protein>
    <submittedName>
        <fullName evidence="3">AAA family ATPase</fullName>
    </submittedName>
</protein>
<feature type="domain" description="Rad50/SbcC-type AAA" evidence="2">
    <location>
        <begin position="5"/>
        <end position="224"/>
    </location>
</feature>
<dbReference type="SUPFAM" id="SSF52540">
    <property type="entry name" value="P-loop containing nucleoside triphosphate hydrolases"/>
    <property type="match status" value="1"/>
</dbReference>
<dbReference type="GO" id="GO:0016887">
    <property type="term" value="F:ATP hydrolysis activity"/>
    <property type="evidence" value="ECO:0007669"/>
    <property type="project" value="InterPro"/>
</dbReference>